<feature type="region of interest" description="Disordered" evidence="1">
    <location>
        <begin position="125"/>
        <end position="149"/>
    </location>
</feature>
<evidence type="ECO:0000256" key="2">
    <source>
        <dbReference type="SAM" id="Phobius"/>
    </source>
</evidence>
<feature type="non-terminal residue" evidence="3">
    <location>
        <position position="1"/>
    </location>
</feature>
<sequence>LSPDEMRKLGDRTVVGGFITAVGAIVAGAAHAVVFDVTGGLVTTAGAIIALNAIAFKRRGAIRAFREAFEKGRGRLEEELRERLTAEVEKVYQDLESDFEPLFAQVAAKEERIAELNDRHEDIGKNRSDELARLNDLEKTTGAERADAA</sequence>
<evidence type="ECO:0000313" key="4">
    <source>
        <dbReference type="Proteomes" id="UP000434052"/>
    </source>
</evidence>
<name>A0A6P1ZAB0_9BACT</name>
<organism evidence="3 4">
    <name type="scientific">Oceanidesulfovibrio marinus</name>
    <dbReference type="NCBI Taxonomy" id="370038"/>
    <lineage>
        <taxon>Bacteria</taxon>
        <taxon>Pseudomonadati</taxon>
        <taxon>Thermodesulfobacteriota</taxon>
        <taxon>Desulfovibrionia</taxon>
        <taxon>Desulfovibrionales</taxon>
        <taxon>Desulfovibrionaceae</taxon>
        <taxon>Oceanidesulfovibrio</taxon>
    </lineage>
</organism>
<protein>
    <recommendedName>
        <fullName evidence="5">Dynamin</fullName>
    </recommendedName>
</protein>
<comment type="caution">
    <text evidence="3">The sequence shown here is derived from an EMBL/GenBank/DDBJ whole genome shotgun (WGS) entry which is preliminary data.</text>
</comment>
<feature type="transmembrane region" description="Helical" evidence="2">
    <location>
        <begin position="12"/>
        <end position="31"/>
    </location>
</feature>
<keyword evidence="2" id="KW-0812">Transmembrane</keyword>
<accession>A0A6P1ZAB0</accession>
<proteinExistence type="predicted"/>
<keyword evidence="2" id="KW-0472">Membrane</keyword>
<dbReference type="AlphaFoldDB" id="A0A6P1ZAB0"/>
<evidence type="ECO:0008006" key="5">
    <source>
        <dbReference type="Google" id="ProtNLM"/>
    </source>
</evidence>
<reference evidence="3 4" key="1">
    <citation type="submission" date="2018-06" db="EMBL/GenBank/DDBJ databases">
        <title>Complete genome of Desulfovibrio marinus P48SEP.</title>
        <authorList>
            <person name="Crispim J.S."/>
            <person name="Vidigal P.M.P."/>
            <person name="Silva L.C.F."/>
            <person name="Araujo L.C."/>
            <person name="Laguardia C.N."/>
            <person name="Dias R.S."/>
            <person name="Sousa M.P."/>
            <person name="Paula S.O."/>
            <person name="Silva C."/>
        </authorList>
    </citation>
    <scope>NUCLEOTIDE SEQUENCE [LARGE SCALE GENOMIC DNA]</scope>
    <source>
        <strain evidence="3 4">P48SEP</strain>
    </source>
</reference>
<evidence type="ECO:0000313" key="3">
    <source>
        <dbReference type="EMBL" id="TVM29026.1"/>
    </source>
</evidence>
<keyword evidence="2" id="KW-1133">Transmembrane helix</keyword>
<feature type="transmembrane region" description="Helical" evidence="2">
    <location>
        <begin position="37"/>
        <end position="56"/>
    </location>
</feature>
<dbReference type="EMBL" id="QMIF01000084">
    <property type="protein sequence ID" value="TVM29026.1"/>
    <property type="molecule type" value="Genomic_DNA"/>
</dbReference>
<gene>
    <name evidence="3" type="ORF">DQK91_22135</name>
</gene>
<dbReference type="Proteomes" id="UP000434052">
    <property type="component" value="Unassembled WGS sequence"/>
</dbReference>
<evidence type="ECO:0000256" key="1">
    <source>
        <dbReference type="SAM" id="MobiDB-lite"/>
    </source>
</evidence>